<dbReference type="AlphaFoldDB" id="A0A4D6LQ46"/>
<protein>
    <submittedName>
        <fullName evidence="2">Uncharacterized protein</fullName>
    </submittedName>
</protein>
<dbReference type="EMBL" id="CP039348">
    <property type="protein sequence ID" value="QCD90613.1"/>
    <property type="molecule type" value="Genomic_DNA"/>
</dbReference>
<evidence type="ECO:0000313" key="2">
    <source>
        <dbReference type="EMBL" id="QCD90613.1"/>
    </source>
</evidence>
<evidence type="ECO:0000256" key="1">
    <source>
        <dbReference type="SAM" id="MobiDB-lite"/>
    </source>
</evidence>
<keyword evidence="3" id="KW-1185">Reference proteome</keyword>
<proteinExistence type="predicted"/>
<accession>A0A4D6LQ46</accession>
<gene>
    <name evidence="2" type="ORF">DEO72_LG4g1570</name>
</gene>
<dbReference type="Proteomes" id="UP000501690">
    <property type="component" value="Linkage Group LG4"/>
</dbReference>
<feature type="region of interest" description="Disordered" evidence="1">
    <location>
        <begin position="1"/>
        <end position="70"/>
    </location>
</feature>
<name>A0A4D6LQ46_VIGUN</name>
<sequence>MITLHREPPKRTANHRSAGLLPPTTTTLHHAHRSAAKELLPSSLSPDSRPPQRSPGAPDSRFTTTSTPFLIPGHRGVVATLLDHSDDSQGHRTSNHTGFESSFRFHSCCFL</sequence>
<feature type="compositionally biased region" description="Basic and acidic residues" evidence="1">
    <location>
        <begin position="1"/>
        <end position="10"/>
    </location>
</feature>
<organism evidence="2 3">
    <name type="scientific">Vigna unguiculata</name>
    <name type="common">Cowpea</name>
    <dbReference type="NCBI Taxonomy" id="3917"/>
    <lineage>
        <taxon>Eukaryota</taxon>
        <taxon>Viridiplantae</taxon>
        <taxon>Streptophyta</taxon>
        <taxon>Embryophyta</taxon>
        <taxon>Tracheophyta</taxon>
        <taxon>Spermatophyta</taxon>
        <taxon>Magnoliopsida</taxon>
        <taxon>eudicotyledons</taxon>
        <taxon>Gunneridae</taxon>
        <taxon>Pentapetalae</taxon>
        <taxon>rosids</taxon>
        <taxon>fabids</taxon>
        <taxon>Fabales</taxon>
        <taxon>Fabaceae</taxon>
        <taxon>Papilionoideae</taxon>
        <taxon>50 kb inversion clade</taxon>
        <taxon>NPAAA clade</taxon>
        <taxon>indigoferoid/millettioid clade</taxon>
        <taxon>Phaseoleae</taxon>
        <taxon>Vigna</taxon>
    </lineage>
</organism>
<evidence type="ECO:0000313" key="3">
    <source>
        <dbReference type="Proteomes" id="UP000501690"/>
    </source>
</evidence>
<reference evidence="2 3" key="1">
    <citation type="submission" date="2019-04" db="EMBL/GenBank/DDBJ databases">
        <title>An improved genome assembly and genetic linkage map for asparagus bean, Vigna unguiculata ssp. sesquipedialis.</title>
        <authorList>
            <person name="Xia Q."/>
            <person name="Zhang R."/>
            <person name="Dong Y."/>
        </authorList>
    </citation>
    <scope>NUCLEOTIDE SEQUENCE [LARGE SCALE GENOMIC DNA]</scope>
    <source>
        <tissue evidence="2">Leaf</tissue>
    </source>
</reference>